<dbReference type="InterPro" id="IPR014009">
    <property type="entry name" value="PIK_FAT"/>
</dbReference>
<evidence type="ECO:0000259" key="7">
    <source>
        <dbReference type="PROSITE" id="PS50290"/>
    </source>
</evidence>
<dbReference type="EMBL" id="JADGIZ020000123">
    <property type="protein sequence ID" value="KAL2911308.1"/>
    <property type="molecule type" value="Genomic_DNA"/>
</dbReference>
<evidence type="ECO:0000256" key="6">
    <source>
        <dbReference type="ARBA" id="ARBA00023242"/>
    </source>
</evidence>
<accession>A0ABR4MVL6</accession>
<keyword evidence="3" id="KW-0723">Serine/threonine-protein kinase</keyword>
<dbReference type="InterPro" id="IPR003151">
    <property type="entry name" value="PIK-rel_kinase_FAT"/>
</dbReference>
<comment type="subcellular location">
    <subcellularLocation>
        <location evidence="1">Nucleus</location>
    </subcellularLocation>
</comment>
<evidence type="ECO:0000256" key="3">
    <source>
        <dbReference type="ARBA" id="ARBA00022527"/>
    </source>
</evidence>
<keyword evidence="5" id="KW-0234">DNA repair</keyword>
<organism evidence="9 10">
    <name type="scientific">Polyrhizophydium stewartii</name>
    <dbReference type="NCBI Taxonomy" id="2732419"/>
    <lineage>
        <taxon>Eukaryota</taxon>
        <taxon>Fungi</taxon>
        <taxon>Fungi incertae sedis</taxon>
        <taxon>Chytridiomycota</taxon>
        <taxon>Chytridiomycota incertae sedis</taxon>
        <taxon>Chytridiomycetes</taxon>
        <taxon>Rhizophydiales</taxon>
        <taxon>Rhizophydiales incertae sedis</taxon>
        <taxon>Polyrhizophydium</taxon>
    </lineage>
</organism>
<dbReference type="Pfam" id="PF00454">
    <property type="entry name" value="PI3_PI4_kinase"/>
    <property type="match status" value="1"/>
</dbReference>
<protein>
    <recommendedName>
        <fullName evidence="11">Non-specific serine/threonine protein kinase</fullName>
    </recommendedName>
</protein>
<dbReference type="InterPro" id="IPR050517">
    <property type="entry name" value="DDR_Repair_Kinase"/>
</dbReference>
<feature type="domain" description="PI3K/PI4K catalytic" evidence="7">
    <location>
        <begin position="612"/>
        <end position="701"/>
    </location>
</feature>
<proteinExistence type="inferred from homology"/>
<sequence length="701" mass="78264">MFHDALGDWADGETQFNAKKASDPDTLDHWLGLVQCQQRLGKLDEVLKNVFEALGKGIPPGRNSGCVNKLQALGIAAAWRLGKWSHLRKLLELSHVKNPDTLLGSVLLAMSEKHYEEIDTLLVQIRDQLSSVVATASAMSQRMYNTIVQLSLLHDVEAVVKTLRTDMPADKHKAQLEQLLRVWDLRIRPVATSFDHCDLILALHRSMLRIIESTFVAQNEAESLWLVREQGRLVLQAAKALRKARRFHAAKLAALDAERLEQQFAFVEHAKACWALGERHEAIAVLESGIGSHDAASDSSSALGSSGPAADRAPASQDCGADVIVVQNFVLDTKSKAFRPVKVRLLLARWVEIVGTKPSQDILAMYTGIIEQQQPPWEKACFHTARFCDRMTGPIKAYLELAIEYYSKALCCGTKFFHQSMQRMLSLWLGFGVAAQESSISEELATCFDAVNNRMLKLAKALPAYQFLAALPQLLSRIDHTNAKVRMVMDVILTRVFCAYPKQTIWHLMPVKSCSVKSRADRISKFLSKIKSDPSKEHLRKLIAEADELSDELQKLRPHHELCNDFKALDGMTNLEMIIPLQSSMTVIMPASTETLASHNPFPRDLPTIASFCDQIEVMQSLQRPCKITIKGSDGRDYNMLCKAGDDLNIDSRMMLFFSVVNKLLSKDPDARKRGLHIGIYAVTPLNEECGLIECVLSETG</sequence>
<evidence type="ECO:0000256" key="4">
    <source>
        <dbReference type="ARBA" id="ARBA00022763"/>
    </source>
</evidence>
<evidence type="ECO:0000259" key="8">
    <source>
        <dbReference type="PROSITE" id="PS51189"/>
    </source>
</evidence>
<dbReference type="InterPro" id="IPR057564">
    <property type="entry name" value="HEAT_ATR"/>
</dbReference>
<evidence type="ECO:0000313" key="10">
    <source>
        <dbReference type="Proteomes" id="UP001527925"/>
    </source>
</evidence>
<evidence type="ECO:0000256" key="5">
    <source>
        <dbReference type="ARBA" id="ARBA00023204"/>
    </source>
</evidence>
<name>A0ABR4MVL6_9FUNG</name>
<feature type="domain" description="FAT" evidence="8">
    <location>
        <begin position="1"/>
        <end position="514"/>
    </location>
</feature>
<keyword evidence="3" id="KW-0418">Kinase</keyword>
<dbReference type="SUPFAM" id="SSF56112">
    <property type="entry name" value="Protein kinase-like (PK-like)"/>
    <property type="match status" value="1"/>
</dbReference>
<dbReference type="Pfam" id="PF23593">
    <property type="entry name" value="HEAT_ATR"/>
    <property type="match status" value="1"/>
</dbReference>
<evidence type="ECO:0008006" key="11">
    <source>
        <dbReference type="Google" id="ProtNLM"/>
    </source>
</evidence>
<dbReference type="Pfam" id="PF02259">
    <property type="entry name" value="FAT"/>
    <property type="match status" value="1"/>
</dbReference>
<keyword evidence="3" id="KW-0808">Transferase</keyword>
<keyword evidence="10" id="KW-1185">Reference proteome</keyword>
<dbReference type="InterPro" id="IPR011009">
    <property type="entry name" value="Kinase-like_dom_sf"/>
</dbReference>
<dbReference type="PROSITE" id="PS51189">
    <property type="entry name" value="FAT"/>
    <property type="match status" value="1"/>
</dbReference>
<evidence type="ECO:0000256" key="1">
    <source>
        <dbReference type="ARBA" id="ARBA00004123"/>
    </source>
</evidence>
<dbReference type="PANTHER" id="PTHR11139">
    <property type="entry name" value="ATAXIA TELANGIECTASIA MUTATED ATM -RELATED"/>
    <property type="match status" value="1"/>
</dbReference>
<dbReference type="Proteomes" id="UP001527925">
    <property type="component" value="Unassembled WGS sequence"/>
</dbReference>
<comment type="similarity">
    <text evidence="2">Belongs to the PI3/PI4-kinase family. ATM subfamily.</text>
</comment>
<dbReference type="PROSITE" id="PS50290">
    <property type="entry name" value="PI3_4_KINASE_3"/>
    <property type="match status" value="1"/>
</dbReference>
<gene>
    <name evidence="9" type="ORF">HK105_209222</name>
</gene>
<evidence type="ECO:0000313" key="9">
    <source>
        <dbReference type="EMBL" id="KAL2911308.1"/>
    </source>
</evidence>
<reference evidence="9 10" key="1">
    <citation type="submission" date="2023-09" db="EMBL/GenBank/DDBJ databases">
        <title>Pangenome analysis of Batrachochytrium dendrobatidis and related Chytrids.</title>
        <authorList>
            <person name="Yacoub M.N."/>
            <person name="Stajich J.E."/>
            <person name="James T.Y."/>
        </authorList>
    </citation>
    <scope>NUCLEOTIDE SEQUENCE [LARGE SCALE GENOMIC DNA]</scope>
    <source>
        <strain evidence="9 10">JEL0888</strain>
    </source>
</reference>
<dbReference type="InterPro" id="IPR000403">
    <property type="entry name" value="PI3/4_kinase_cat_dom"/>
</dbReference>
<comment type="caution">
    <text evidence="9">The sequence shown here is derived from an EMBL/GenBank/DDBJ whole genome shotgun (WGS) entry which is preliminary data.</text>
</comment>
<keyword evidence="4" id="KW-0227">DNA damage</keyword>
<keyword evidence="6" id="KW-0539">Nucleus</keyword>
<dbReference type="PANTHER" id="PTHR11139:SF69">
    <property type="entry name" value="SERINE_THREONINE-PROTEIN KINASE ATR"/>
    <property type="match status" value="1"/>
</dbReference>
<evidence type="ECO:0000256" key="2">
    <source>
        <dbReference type="ARBA" id="ARBA00010769"/>
    </source>
</evidence>
<dbReference type="Gene3D" id="3.30.1010.10">
    <property type="entry name" value="Phosphatidylinositol 3-kinase Catalytic Subunit, Chain A, domain 4"/>
    <property type="match status" value="1"/>
</dbReference>